<dbReference type="PROSITE" id="PS50097">
    <property type="entry name" value="BTB"/>
    <property type="match status" value="1"/>
</dbReference>
<dbReference type="OMA" id="GTSEMIT"/>
<dbReference type="InterPro" id="IPR017096">
    <property type="entry name" value="BTB-kelch_protein"/>
</dbReference>
<dbReference type="SUPFAM" id="SSF117281">
    <property type="entry name" value="Kelch motif"/>
    <property type="match status" value="1"/>
</dbReference>
<dbReference type="OrthoDB" id="6357972at2759"/>
<dbReference type="SMART" id="SM00225">
    <property type="entry name" value="BTB"/>
    <property type="match status" value="1"/>
</dbReference>
<dbReference type="EMBL" id="AMQN01000753">
    <property type="status" value="NOT_ANNOTATED_CDS"/>
    <property type="molecule type" value="Genomic_DNA"/>
</dbReference>
<keyword evidence="6" id="KW-1185">Reference proteome</keyword>
<organism evidence="4">
    <name type="scientific">Capitella teleta</name>
    <name type="common">Polychaete worm</name>
    <dbReference type="NCBI Taxonomy" id="283909"/>
    <lineage>
        <taxon>Eukaryota</taxon>
        <taxon>Metazoa</taxon>
        <taxon>Spiralia</taxon>
        <taxon>Lophotrochozoa</taxon>
        <taxon>Annelida</taxon>
        <taxon>Polychaeta</taxon>
        <taxon>Sedentaria</taxon>
        <taxon>Scolecida</taxon>
        <taxon>Capitellidae</taxon>
        <taxon>Capitella</taxon>
    </lineage>
</organism>
<dbReference type="PIRSF" id="PIRSF037037">
    <property type="entry name" value="Kelch-like_protein_gigaxonin"/>
    <property type="match status" value="1"/>
</dbReference>
<dbReference type="Gene3D" id="2.120.10.80">
    <property type="entry name" value="Kelch-type beta propeller"/>
    <property type="match status" value="1"/>
</dbReference>
<feature type="non-terminal residue" evidence="4">
    <location>
        <position position="505"/>
    </location>
</feature>
<dbReference type="Proteomes" id="UP000014760">
    <property type="component" value="Unassembled WGS sequence"/>
</dbReference>
<proteinExistence type="predicted"/>
<evidence type="ECO:0000256" key="1">
    <source>
        <dbReference type="ARBA" id="ARBA00022441"/>
    </source>
</evidence>
<dbReference type="EnsemblMetazoa" id="CapteT43430">
    <property type="protein sequence ID" value="CapteP43430"/>
    <property type="gene ID" value="CapteG43430"/>
</dbReference>
<evidence type="ECO:0000313" key="6">
    <source>
        <dbReference type="Proteomes" id="UP000014760"/>
    </source>
</evidence>
<dbReference type="Gene3D" id="1.25.40.420">
    <property type="match status" value="1"/>
</dbReference>
<dbReference type="InterPro" id="IPR011333">
    <property type="entry name" value="SKP1/BTB/POZ_sf"/>
</dbReference>
<evidence type="ECO:0000256" key="2">
    <source>
        <dbReference type="ARBA" id="ARBA00022737"/>
    </source>
</evidence>
<evidence type="ECO:0000259" key="3">
    <source>
        <dbReference type="PROSITE" id="PS50097"/>
    </source>
</evidence>
<dbReference type="Pfam" id="PF07707">
    <property type="entry name" value="BACK"/>
    <property type="match status" value="1"/>
</dbReference>
<dbReference type="STRING" id="283909.R7VBS4"/>
<dbReference type="Pfam" id="PF01344">
    <property type="entry name" value="Kelch_1"/>
    <property type="match status" value="1"/>
</dbReference>
<keyword evidence="2" id="KW-0677">Repeat</keyword>
<dbReference type="InterPro" id="IPR015915">
    <property type="entry name" value="Kelch-typ_b-propeller"/>
</dbReference>
<feature type="non-terminal residue" evidence="4">
    <location>
        <position position="1"/>
    </location>
</feature>
<accession>R7VBS4</accession>
<gene>
    <name evidence="4" type="ORF">CAPTEDRAFT_43430</name>
</gene>
<reference evidence="5" key="3">
    <citation type="submission" date="2015-06" db="UniProtKB">
        <authorList>
            <consortium name="EnsemblMetazoa"/>
        </authorList>
    </citation>
    <scope>IDENTIFICATION</scope>
</reference>
<dbReference type="PANTHER" id="PTHR24412">
    <property type="entry name" value="KELCH PROTEIN"/>
    <property type="match status" value="1"/>
</dbReference>
<sequence>SHMKTFMACLNKMSEDEVMTDISLKLQDESSISCHKIVLMASCPYFETMLQSGFKESTEQEILLDFTDADTIRMLVKFFYSGEIDINEDNVQTLVVASEFLCLNDLKAHCDEFMSNLVDSANCVQLQRFGKKFSLMASTPVAEEFILKRFKDVVDAFSDFKTLTEDELAELVSSDQLNVENEDIVFEAVSRWVNVDIHERKEAFSRIAPLIRFPFCTKTTLNEVINRAPMMWNPACMELIREAQHYHLNYQHYLNSPRIIPRVGSVGKVKKPILVRTYGDTRGMMHCEHTDSIEDECVRWKEVICEQKYIRHLMTAPLGCIGLNYEKSYKLGIFKRQMWEVSWKTNIKTHDFCQYFFFNGKVYAFGCQASAQTLTYSCLSINVDEFDPKWKTEAPMLHALEHPTVVQFADKIYVLCGRDVNGSARVTQEYDPMLNEWKLRSVMPGFSRGGAAVAFNDKIYVVGGQGRSCYRYEPATDAWKVLSKPKLYYDVCSATAWKGRILVMG</sequence>
<dbReference type="SUPFAM" id="SSF54695">
    <property type="entry name" value="POZ domain"/>
    <property type="match status" value="1"/>
</dbReference>
<evidence type="ECO:0000313" key="5">
    <source>
        <dbReference type="EnsemblMetazoa" id="CapteP43430"/>
    </source>
</evidence>
<dbReference type="HOGENOM" id="CLU_004253_14_0_1"/>
<evidence type="ECO:0000313" key="4">
    <source>
        <dbReference type="EMBL" id="ELU13746.1"/>
    </source>
</evidence>
<dbReference type="InterPro" id="IPR000210">
    <property type="entry name" value="BTB/POZ_dom"/>
</dbReference>
<dbReference type="EMBL" id="KB295062">
    <property type="protein sequence ID" value="ELU13746.1"/>
    <property type="molecule type" value="Genomic_DNA"/>
</dbReference>
<reference evidence="4 6" key="2">
    <citation type="journal article" date="2013" name="Nature">
        <title>Insights into bilaterian evolution from three spiralian genomes.</title>
        <authorList>
            <person name="Simakov O."/>
            <person name="Marletaz F."/>
            <person name="Cho S.J."/>
            <person name="Edsinger-Gonzales E."/>
            <person name="Havlak P."/>
            <person name="Hellsten U."/>
            <person name="Kuo D.H."/>
            <person name="Larsson T."/>
            <person name="Lv J."/>
            <person name="Arendt D."/>
            <person name="Savage R."/>
            <person name="Osoegawa K."/>
            <person name="de Jong P."/>
            <person name="Grimwood J."/>
            <person name="Chapman J.A."/>
            <person name="Shapiro H."/>
            <person name="Aerts A."/>
            <person name="Otillar R.P."/>
            <person name="Terry A.Y."/>
            <person name="Boore J.L."/>
            <person name="Grigoriev I.V."/>
            <person name="Lindberg D.R."/>
            <person name="Seaver E.C."/>
            <person name="Weisblat D.A."/>
            <person name="Putnam N.H."/>
            <person name="Rokhsar D.S."/>
        </authorList>
    </citation>
    <scope>NUCLEOTIDE SEQUENCE</scope>
    <source>
        <strain evidence="4 6">I ESC-2004</strain>
    </source>
</reference>
<dbReference type="InterPro" id="IPR006652">
    <property type="entry name" value="Kelch_1"/>
</dbReference>
<dbReference type="PANTHER" id="PTHR24412:SF489">
    <property type="entry name" value="RING FINGER DOMAIN AND KELCH REPEAT-CONTAINING PROTEIN DDB_G0271372"/>
    <property type="match status" value="1"/>
</dbReference>
<reference evidence="6" key="1">
    <citation type="submission" date="2012-12" db="EMBL/GenBank/DDBJ databases">
        <authorList>
            <person name="Hellsten U."/>
            <person name="Grimwood J."/>
            <person name="Chapman J.A."/>
            <person name="Shapiro H."/>
            <person name="Aerts A."/>
            <person name="Otillar R.P."/>
            <person name="Terry A.Y."/>
            <person name="Boore J.L."/>
            <person name="Simakov O."/>
            <person name="Marletaz F."/>
            <person name="Cho S.-J."/>
            <person name="Edsinger-Gonzales E."/>
            <person name="Havlak P."/>
            <person name="Kuo D.-H."/>
            <person name="Larsson T."/>
            <person name="Lv J."/>
            <person name="Arendt D."/>
            <person name="Savage R."/>
            <person name="Osoegawa K."/>
            <person name="de Jong P."/>
            <person name="Lindberg D.R."/>
            <person name="Seaver E.C."/>
            <person name="Weisblat D.A."/>
            <person name="Putnam N.H."/>
            <person name="Grigoriev I.V."/>
            <person name="Rokhsar D.S."/>
        </authorList>
    </citation>
    <scope>NUCLEOTIDE SEQUENCE</scope>
    <source>
        <strain evidence="6">I ESC-2004</strain>
    </source>
</reference>
<dbReference type="SMART" id="SM00875">
    <property type="entry name" value="BACK"/>
    <property type="match status" value="1"/>
</dbReference>
<dbReference type="AlphaFoldDB" id="R7VBS4"/>
<dbReference type="Gene3D" id="3.30.710.10">
    <property type="entry name" value="Potassium Channel Kv1.1, Chain A"/>
    <property type="match status" value="1"/>
</dbReference>
<dbReference type="InterPro" id="IPR011705">
    <property type="entry name" value="BACK"/>
</dbReference>
<feature type="domain" description="BTB" evidence="3">
    <location>
        <begin position="20"/>
        <end position="88"/>
    </location>
</feature>
<name>R7VBS4_CAPTE</name>
<dbReference type="Pfam" id="PF00651">
    <property type="entry name" value="BTB"/>
    <property type="match status" value="1"/>
</dbReference>
<keyword evidence="1" id="KW-0880">Kelch repeat</keyword>
<protein>
    <recommendedName>
        <fullName evidence="3">BTB domain-containing protein</fullName>
    </recommendedName>
</protein>